<gene>
    <name evidence="8" type="ORF">GCM10023091_05530</name>
</gene>
<sequence length="611" mass="67122">MKIKYIALSALMFGTTACKDFLTTEPTDFLNPGAYYKTKEHLEFSRAGVYDILGSGGLYGTYAQYLLGWDGDAAYMNRATLTAGPWNYFYSTADPYNAGTWSALWQGVNRANVLLANVDKNPEIDQAYRDKVRGEVYFLRGYYYFLLVQYYGGVPIKTEPTASVEDVNQARNTDKEVYDLILSDMEKAEALVPDITDLGFGGAVSKSAVRGLLARVNLKMAGFPLKDESRYAEAKKWAKMVIDDTKANHAMNPNYPKIFMNLAGDVYDIKESIFEVEFFGNGLDNYSETGNQGWINGPASAATSATGRADSYMSITAKFYNIFEPGDARKFWNIAHFAYVSNSSVNGAKTVSNLPATETAKYGLRPAKWRREYEAVQPKSPQRTPQNVPILRFTDVLLMYAEAENALNGPTPEVVEILNNIRWRGWSKGVKAITVTNGGTGYTTAPEVVISAGNGSNAEAVAVVSGGKVTAVNLKRDATGVNFYQEGVYTSVPTVTIQGAGGTGATAEATIYTPEDAKLPAAQTATKASFHKAIMDERMRELTGEALRKADLIRWGVFLEVCQDMGNTAQQDSPGQFYVKYFTNVSEKDLLMPIPAAEMTVNTSMVQNKGW</sequence>
<dbReference type="Gene3D" id="1.25.40.390">
    <property type="match status" value="1"/>
</dbReference>
<evidence type="ECO:0000256" key="3">
    <source>
        <dbReference type="ARBA" id="ARBA00022729"/>
    </source>
</evidence>
<feature type="domain" description="SusD-like N-terminal" evidence="7">
    <location>
        <begin position="90"/>
        <end position="218"/>
    </location>
</feature>
<evidence type="ECO:0008006" key="10">
    <source>
        <dbReference type="Google" id="ProtNLM"/>
    </source>
</evidence>
<dbReference type="PROSITE" id="PS51257">
    <property type="entry name" value="PROKAR_LIPOPROTEIN"/>
    <property type="match status" value="1"/>
</dbReference>
<evidence type="ECO:0000313" key="9">
    <source>
        <dbReference type="Proteomes" id="UP001501508"/>
    </source>
</evidence>
<comment type="caution">
    <text evidence="8">The sequence shown here is derived from an EMBL/GenBank/DDBJ whole genome shotgun (WGS) entry which is preliminary data.</text>
</comment>
<evidence type="ECO:0000259" key="7">
    <source>
        <dbReference type="Pfam" id="PF14322"/>
    </source>
</evidence>
<evidence type="ECO:0000313" key="8">
    <source>
        <dbReference type="EMBL" id="GAA4432826.1"/>
    </source>
</evidence>
<evidence type="ECO:0000256" key="2">
    <source>
        <dbReference type="ARBA" id="ARBA00006275"/>
    </source>
</evidence>
<feature type="domain" description="RagB/SusD" evidence="6">
    <location>
        <begin position="520"/>
        <end position="611"/>
    </location>
</feature>
<reference evidence="9" key="1">
    <citation type="journal article" date="2019" name="Int. J. Syst. Evol. Microbiol.">
        <title>The Global Catalogue of Microorganisms (GCM) 10K type strain sequencing project: providing services to taxonomists for standard genome sequencing and annotation.</title>
        <authorList>
            <consortium name="The Broad Institute Genomics Platform"/>
            <consortium name="The Broad Institute Genome Sequencing Center for Infectious Disease"/>
            <person name="Wu L."/>
            <person name="Ma J."/>
        </authorList>
    </citation>
    <scope>NUCLEOTIDE SEQUENCE [LARGE SCALE GENOMIC DNA]</scope>
    <source>
        <strain evidence="9">JCM 31920</strain>
    </source>
</reference>
<comment type="subcellular location">
    <subcellularLocation>
        <location evidence="1">Cell outer membrane</location>
    </subcellularLocation>
</comment>
<protein>
    <recommendedName>
        <fullName evidence="10">RagB/SusD family nutrient uptake outer membrane protein</fullName>
    </recommendedName>
</protein>
<keyword evidence="9" id="KW-1185">Reference proteome</keyword>
<dbReference type="SUPFAM" id="SSF48452">
    <property type="entry name" value="TPR-like"/>
    <property type="match status" value="1"/>
</dbReference>
<organism evidence="8 9">
    <name type="scientific">Ravibacter arvi</name>
    <dbReference type="NCBI Taxonomy" id="2051041"/>
    <lineage>
        <taxon>Bacteria</taxon>
        <taxon>Pseudomonadati</taxon>
        <taxon>Bacteroidota</taxon>
        <taxon>Cytophagia</taxon>
        <taxon>Cytophagales</taxon>
        <taxon>Spirosomataceae</taxon>
        <taxon>Ravibacter</taxon>
    </lineage>
</organism>
<comment type="similarity">
    <text evidence="2">Belongs to the SusD family.</text>
</comment>
<dbReference type="Proteomes" id="UP001501508">
    <property type="component" value="Unassembled WGS sequence"/>
</dbReference>
<evidence type="ECO:0000256" key="1">
    <source>
        <dbReference type="ARBA" id="ARBA00004442"/>
    </source>
</evidence>
<dbReference type="Pfam" id="PF07980">
    <property type="entry name" value="SusD_RagB"/>
    <property type="match status" value="2"/>
</dbReference>
<dbReference type="InterPro" id="IPR033985">
    <property type="entry name" value="SusD-like_N"/>
</dbReference>
<feature type="domain" description="RagB/SusD" evidence="6">
    <location>
        <begin position="270"/>
        <end position="424"/>
    </location>
</feature>
<proteinExistence type="inferred from homology"/>
<evidence type="ECO:0000256" key="4">
    <source>
        <dbReference type="ARBA" id="ARBA00023136"/>
    </source>
</evidence>
<accession>A0ABP8LNG9</accession>
<dbReference type="Pfam" id="PF14322">
    <property type="entry name" value="SusD-like_3"/>
    <property type="match status" value="1"/>
</dbReference>
<dbReference type="InterPro" id="IPR012944">
    <property type="entry name" value="SusD_RagB_dom"/>
</dbReference>
<dbReference type="RefSeq" id="WP_345026509.1">
    <property type="nucleotide sequence ID" value="NZ_BAABEY010000002.1"/>
</dbReference>
<keyword evidence="3" id="KW-0732">Signal</keyword>
<evidence type="ECO:0000259" key="6">
    <source>
        <dbReference type="Pfam" id="PF07980"/>
    </source>
</evidence>
<dbReference type="InterPro" id="IPR011990">
    <property type="entry name" value="TPR-like_helical_dom_sf"/>
</dbReference>
<keyword evidence="5" id="KW-0998">Cell outer membrane</keyword>
<name>A0ABP8LNG9_9BACT</name>
<keyword evidence="4" id="KW-0472">Membrane</keyword>
<dbReference type="EMBL" id="BAABEY010000002">
    <property type="protein sequence ID" value="GAA4432826.1"/>
    <property type="molecule type" value="Genomic_DNA"/>
</dbReference>
<evidence type="ECO:0000256" key="5">
    <source>
        <dbReference type="ARBA" id="ARBA00023237"/>
    </source>
</evidence>